<dbReference type="InterPro" id="IPR029061">
    <property type="entry name" value="THDP-binding"/>
</dbReference>
<dbReference type="PANTHER" id="PTHR43257:SF2">
    <property type="entry name" value="PYRUVATE DEHYDROGENASE E1 COMPONENT SUBUNIT BETA"/>
    <property type="match status" value="1"/>
</dbReference>
<keyword evidence="3" id="KW-0786">Thiamine pyrophosphate</keyword>
<feature type="non-terminal residue" evidence="5">
    <location>
        <position position="192"/>
    </location>
</feature>
<name>X1E1P3_9ZZZZ</name>
<sequence length="192" mass="21055">MAPASPFDYIGLFNSAFISRDPVLVIEHANLYPLEGPVPEDRDFCIALGKANLLISGVDITLVAYSFMTLKAFEASAVLEKEGISAEVIDLRTVDYTSIDYGAIGNSLRKTGRLLLLEEGLFCGGIGGHLAYEVQRRFFDYLDSEIGRVAGKPMIMPVSRLNEKRAIPQVEDIHAAYQKVCLSQGNTEIPVL</sequence>
<dbReference type="GO" id="GO:0016491">
    <property type="term" value="F:oxidoreductase activity"/>
    <property type="evidence" value="ECO:0007669"/>
    <property type="project" value="UniProtKB-KW"/>
</dbReference>
<comment type="cofactor">
    <cofactor evidence="1">
        <name>thiamine diphosphate</name>
        <dbReference type="ChEBI" id="CHEBI:58937"/>
    </cofactor>
</comment>
<dbReference type="InterPro" id="IPR009014">
    <property type="entry name" value="Transketo_C/PFOR_II"/>
</dbReference>
<dbReference type="AlphaFoldDB" id="X1E1P3"/>
<dbReference type="EMBL" id="BART01035424">
    <property type="protein sequence ID" value="GAH14355.1"/>
    <property type="molecule type" value="Genomic_DNA"/>
</dbReference>
<feature type="domain" description="Transketolase C-terminal" evidence="4">
    <location>
        <begin position="49"/>
        <end position="173"/>
    </location>
</feature>
<organism evidence="5">
    <name type="scientific">marine sediment metagenome</name>
    <dbReference type="NCBI Taxonomy" id="412755"/>
    <lineage>
        <taxon>unclassified sequences</taxon>
        <taxon>metagenomes</taxon>
        <taxon>ecological metagenomes</taxon>
    </lineage>
</organism>
<dbReference type="SUPFAM" id="SSF52922">
    <property type="entry name" value="TK C-terminal domain-like"/>
    <property type="match status" value="1"/>
</dbReference>
<evidence type="ECO:0000256" key="2">
    <source>
        <dbReference type="ARBA" id="ARBA00023002"/>
    </source>
</evidence>
<dbReference type="PANTHER" id="PTHR43257">
    <property type="entry name" value="PYRUVATE DEHYDROGENASE E1 COMPONENT BETA SUBUNIT"/>
    <property type="match status" value="1"/>
</dbReference>
<evidence type="ECO:0000259" key="4">
    <source>
        <dbReference type="Pfam" id="PF02780"/>
    </source>
</evidence>
<reference evidence="5" key="1">
    <citation type="journal article" date="2014" name="Front. Microbiol.">
        <title>High frequency of phylogenetically diverse reductive dehalogenase-homologous genes in deep subseafloor sedimentary metagenomes.</title>
        <authorList>
            <person name="Kawai M."/>
            <person name="Futagami T."/>
            <person name="Toyoda A."/>
            <person name="Takaki Y."/>
            <person name="Nishi S."/>
            <person name="Hori S."/>
            <person name="Arai W."/>
            <person name="Tsubouchi T."/>
            <person name="Morono Y."/>
            <person name="Uchiyama I."/>
            <person name="Ito T."/>
            <person name="Fujiyama A."/>
            <person name="Inagaki F."/>
            <person name="Takami H."/>
        </authorList>
    </citation>
    <scope>NUCLEOTIDE SEQUENCE</scope>
    <source>
        <strain evidence="5">Expedition CK06-06</strain>
    </source>
</reference>
<comment type="caution">
    <text evidence="5">The sequence shown here is derived from an EMBL/GenBank/DDBJ whole genome shotgun (WGS) entry which is preliminary data.</text>
</comment>
<keyword evidence="2" id="KW-0560">Oxidoreductase</keyword>
<protein>
    <recommendedName>
        <fullName evidence="4">Transketolase C-terminal domain-containing protein</fullName>
    </recommendedName>
</protein>
<gene>
    <name evidence="5" type="ORF">S01H4_60175</name>
</gene>
<evidence type="ECO:0000256" key="1">
    <source>
        <dbReference type="ARBA" id="ARBA00001964"/>
    </source>
</evidence>
<dbReference type="SUPFAM" id="SSF52518">
    <property type="entry name" value="Thiamin diphosphate-binding fold (THDP-binding)"/>
    <property type="match status" value="1"/>
</dbReference>
<evidence type="ECO:0000256" key="3">
    <source>
        <dbReference type="ARBA" id="ARBA00023052"/>
    </source>
</evidence>
<dbReference type="Gene3D" id="3.40.50.970">
    <property type="match status" value="1"/>
</dbReference>
<dbReference type="Pfam" id="PF02780">
    <property type="entry name" value="Transketolase_C"/>
    <property type="match status" value="1"/>
</dbReference>
<accession>X1E1P3</accession>
<dbReference type="InterPro" id="IPR033248">
    <property type="entry name" value="Transketolase_C"/>
</dbReference>
<evidence type="ECO:0000313" key="5">
    <source>
        <dbReference type="EMBL" id="GAH14355.1"/>
    </source>
</evidence>
<proteinExistence type="predicted"/>
<dbReference type="Gene3D" id="3.40.50.920">
    <property type="match status" value="1"/>
</dbReference>